<evidence type="ECO:0000313" key="4">
    <source>
        <dbReference type="Proteomes" id="UP001501598"/>
    </source>
</evidence>
<feature type="domain" description="MaoC-like" evidence="2">
    <location>
        <begin position="1"/>
        <end position="100"/>
    </location>
</feature>
<evidence type="ECO:0000259" key="2">
    <source>
        <dbReference type="Pfam" id="PF01575"/>
    </source>
</evidence>
<dbReference type="InterPro" id="IPR002539">
    <property type="entry name" value="MaoC-like_dom"/>
</dbReference>
<accession>A0ABP8S1V5</accession>
<dbReference type="Gene3D" id="3.10.129.10">
    <property type="entry name" value="Hotdog Thioesterase"/>
    <property type="match status" value="1"/>
</dbReference>
<dbReference type="SUPFAM" id="SSF54637">
    <property type="entry name" value="Thioesterase/thiol ester dehydrase-isomerase"/>
    <property type="match status" value="1"/>
</dbReference>
<dbReference type="CDD" id="cd03449">
    <property type="entry name" value="R_hydratase"/>
    <property type="match status" value="1"/>
</dbReference>
<dbReference type="Proteomes" id="UP001501598">
    <property type="component" value="Unassembled WGS sequence"/>
</dbReference>
<protein>
    <recommendedName>
        <fullName evidence="2">MaoC-like domain-containing protein</fullName>
    </recommendedName>
</protein>
<dbReference type="Pfam" id="PF01575">
    <property type="entry name" value="MaoC_dehydratas"/>
    <property type="match status" value="1"/>
</dbReference>
<evidence type="ECO:0000313" key="3">
    <source>
        <dbReference type="EMBL" id="GAA4558505.1"/>
    </source>
</evidence>
<dbReference type="InterPro" id="IPR029069">
    <property type="entry name" value="HotDog_dom_sf"/>
</dbReference>
<dbReference type="EMBL" id="BAABGT010000112">
    <property type="protein sequence ID" value="GAA4558505.1"/>
    <property type="molecule type" value="Genomic_DNA"/>
</dbReference>
<organism evidence="3 4">
    <name type="scientific">Pseudonocardia xishanensis</name>
    <dbReference type="NCBI Taxonomy" id="630995"/>
    <lineage>
        <taxon>Bacteria</taxon>
        <taxon>Bacillati</taxon>
        <taxon>Actinomycetota</taxon>
        <taxon>Actinomycetes</taxon>
        <taxon>Pseudonocardiales</taxon>
        <taxon>Pseudonocardiaceae</taxon>
        <taxon>Pseudonocardia</taxon>
    </lineage>
</organism>
<keyword evidence="4" id="KW-1185">Reference proteome</keyword>
<proteinExistence type="inferred from homology"/>
<dbReference type="PANTHER" id="PTHR43437">
    <property type="entry name" value="HYDROXYACYL-THIOESTER DEHYDRATASE TYPE 2, MITOCHONDRIAL-RELATED"/>
    <property type="match status" value="1"/>
</dbReference>
<reference evidence="4" key="1">
    <citation type="journal article" date="2019" name="Int. J. Syst. Evol. Microbiol.">
        <title>The Global Catalogue of Microorganisms (GCM) 10K type strain sequencing project: providing services to taxonomists for standard genome sequencing and annotation.</title>
        <authorList>
            <consortium name="The Broad Institute Genomics Platform"/>
            <consortium name="The Broad Institute Genome Sequencing Center for Infectious Disease"/>
            <person name="Wu L."/>
            <person name="Ma J."/>
        </authorList>
    </citation>
    <scope>NUCLEOTIDE SEQUENCE [LARGE SCALE GENOMIC DNA]</scope>
    <source>
        <strain evidence="4">JCM 17906</strain>
    </source>
</reference>
<evidence type="ECO:0000256" key="1">
    <source>
        <dbReference type="ARBA" id="ARBA00005254"/>
    </source>
</evidence>
<sequence>MTRRDIELFTEISGDRNPLHYDVARATASRFGGIVVQGGVTTAVLNAVVAEDLPGPGSVFLQLDVRFLAPVRPGDVITGTVEVTAVREDKPITTVAVRVTRDDGVTAVSGTAVCYTEDLS</sequence>
<dbReference type="PANTHER" id="PTHR43437:SF3">
    <property type="entry name" value="HYDROXYACYL-THIOESTER DEHYDRATASE TYPE 2, MITOCHONDRIAL"/>
    <property type="match status" value="1"/>
</dbReference>
<gene>
    <name evidence="3" type="ORF">GCM10023175_64810</name>
</gene>
<comment type="caution">
    <text evidence="3">The sequence shown here is derived from an EMBL/GenBank/DDBJ whole genome shotgun (WGS) entry which is preliminary data.</text>
</comment>
<name>A0ABP8S1V5_9PSEU</name>
<comment type="similarity">
    <text evidence="1">Belongs to the enoyl-CoA hydratase/isomerase family.</text>
</comment>
<dbReference type="InterPro" id="IPR050965">
    <property type="entry name" value="UPF0336/Enoyl-CoA_hydratase"/>
</dbReference>